<dbReference type="InterPro" id="IPR007889">
    <property type="entry name" value="HTH_Psq"/>
</dbReference>
<dbReference type="AlphaFoldDB" id="A0A2T2WFR5"/>
<dbReference type="SUPFAM" id="SSF46689">
    <property type="entry name" value="Homeodomain-like"/>
    <property type="match status" value="1"/>
</dbReference>
<evidence type="ECO:0000313" key="3">
    <source>
        <dbReference type="EMBL" id="PSR21060.1"/>
    </source>
</evidence>
<evidence type="ECO:0000313" key="4">
    <source>
        <dbReference type="Proteomes" id="UP000242699"/>
    </source>
</evidence>
<evidence type="ECO:0000259" key="2">
    <source>
        <dbReference type="Pfam" id="PF05225"/>
    </source>
</evidence>
<gene>
    <name evidence="3" type="ORF">C7B43_21535</name>
</gene>
<dbReference type="EMBL" id="PXYT01000146">
    <property type="protein sequence ID" value="PSR21060.1"/>
    <property type="molecule type" value="Genomic_DNA"/>
</dbReference>
<dbReference type="GO" id="GO:0003677">
    <property type="term" value="F:DNA binding"/>
    <property type="evidence" value="ECO:0007669"/>
    <property type="project" value="InterPro"/>
</dbReference>
<dbReference type="Pfam" id="PF05225">
    <property type="entry name" value="HTH_psq"/>
    <property type="match status" value="1"/>
</dbReference>
<organism evidence="3 4">
    <name type="scientific">Sulfobacillus benefaciens</name>
    <dbReference type="NCBI Taxonomy" id="453960"/>
    <lineage>
        <taxon>Bacteria</taxon>
        <taxon>Bacillati</taxon>
        <taxon>Bacillota</taxon>
        <taxon>Clostridia</taxon>
        <taxon>Eubacteriales</taxon>
        <taxon>Clostridiales Family XVII. Incertae Sedis</taxon>
        <taxon>Sulfobacillus</taxon>
    </lineage>
</organism>
<name>A0A2T2WFR5_9FIRM</name>
<dbReference type="Proteomes" id="UP000242699">
    <property type="component" value="Unassembled WGS sequence"/>
</dbReference>
<reference evidence="3 4" key="1">
    <citation type="journal article" date="2014" name="BMC Genomics">
        <title>Comparison of environmental and isolate Sulfobacillus genomes reveals diverse carbon, sulfur, nitrogen, and hydrogen metabolisms.</title>
        <authorList>
            <person name="Justice N.B."/>
            <person name="Norman A."/>
            <person name="Brown C.T."/>
            <person name="Singh A."/>
            <person name="Thomas B.C."/>
            <person name="Banfield J.F."/>
        </authorList>
    </citation>
    <scope>NUCLEOTIDE SEQUENCE [LARGE SCALE GENOMIC DNA]</scope>
    <source>
        <strain evidence="3">AMDSBA1</strain>
    </source>
</reference>
<dbReference type="InterPro" id="IPR009057">
    <property type="entry name" value="Homeodomain-like_sf"/>
</dbReference>
<dbReference type="Gene3D" id="1.10.10.60">
    <property type="entry name" value="Homeodomain-like"/>
    <property type="match status" value="1"/>
</dbReference>
<comment type="caution">
    <text evidence="3">The sequence shown here is derived from an EMBL/GenBank/DDBJ whole genome shotgun (WGS) entry which is preliminary data.</text>
</comment>
<accession>A0A2T2WFR5</accession>
<sequence>MAHGPGLSFRLPRRPNLGTVEILGRGAQELPRGVAGHNQSDGRYITIAYAQLERNLIGERVKAGMDRAKREGKTLGRPRITENPGRSRQVAQAIQAVQSGSLSYRKAAHQYGFSVSVLQRAMRQGEHEQALCHVYTSPDT</sequence>
<evidence type="ECO:0000256" key="1">
    <source>
        <dbReference type="SAM" id="MobiDB-lite"/>
    </source>
</evidence>
<feature type="domain" description="HTH psq-type" evidence="2">
    <location>
        <begin position="91"/>
        <end position="127"/>
    </location>
</feature>
<feature type="compositionally biased region" description="Basic and acidic residues" evidence="1">
    <location>
        <begin position="65"/>
        <end position="74"/>
    </location>
</feature>
<proteinExistence type="predicted"/>
<protein>
    <recommendedName>
        <fullName evidence="2">HTH psq-type domain-containing protein</fullName>
    </recommendedName>
</protein>
<feature type="region of interest" description="Disordered" evidence="1">
    <location>
        <begin position="65"/>
        <end position="89"/>
    </location>
</feature>